<feature type="region of interest" description="Disordered" evidence="1">
    <location>
        <begin position="1"/>
        <end position="25"/>
    </location>
</feature>
<evidence type="ECO:0000256" key="1">
    <source>
        <dbReference type="SAM" id="MobiDB-lite"/>
    </source>
</evidence>
<sequence>RRGFGVGDGDGPQPGVGNPDRLQGEVRSAVVVQTPELLVHDLDGNLV</sequence>
<feature type="non-terminal residue" evidence="2">
    <location>
        <position position="47"/>
    </location>
</feature>
<comment type="caution">
    <text evidence="2">The sequence shown here is derived from an EMBL/GenBank/DDBJ whole genome shotgun (WGS) entry which is preliminary data.</text>
</comment>
<organism evidence="2 3">
    <name type="scientific">Limisphaera ngatamarikiensis</name>
    <dbReference type="NCBI Taxonomy" id="1324935"/>
    <lineage>
        <taxon>Bacteria</taxon>
        <taxon>Pseudomonadati</taxon>
        <taxon>Verrucomicrobiota</taxon>
        <taxon>Verrucomicrobiia</taxon>
        <taxon>Limisphaerales</taxon>
        <taxon>Limisphaeraceae</taxon>
        <taxon>Limisphaera</taxon>
    </lineage>
</organism>
<reference evidence="2 3" key="1">
    <citation type="submission" date="2020-02" db="EMBL/GenBank/DDBJ databases">
        <title>Draft genome sequence of Limisphaera ngatamarikiensis NGM72.4T, a thermophilic Verrucomicrobia grouped in subdivision 3.</title>
        <authorList>
            <person name="Carere C.R."/>
            <person name="Steen J."/>
            <person name="Hugenholtz P."/>
            <person name="Stott M.B."/>
        </authorList>
    </citation>
    <scope>NUCLEOTIDE SEQUENCE [LARGE SCALE GENOMIC DNA]</scope>
    <source>
        <strain evidence="2 3">NGM72.4</strain>
    </source>
</reference>
<protein>
    <submittedName>
        <fullName evidence="2">Uncharacterized protein</fullName>
    </submittedName>
</protein>
<name>A0A6M1RY50_9BACT</name>
<feature type="non-terminal residue" evidence="2">
    <location>
        <position position="1"/>
    </location>
</feature>
<dbReference type="Proteomes" id="UP000477311">
    <property type="component" value="Unassembled WGS sequence"/>
</dbReference>
<dbReference type="EMBL" id="JAAKYA010000089">
    <property type="protein sequence ID" value="NGO40421.1"/>
    <property type="molecule type" value="Genomic_DNA"/>
</dbReference>
<keyword evidence="3" id="KW-1185">Reference proteome</keyword>
<dbReference type="AlphaFoldDB" id="A0A6M1RY50"/>
<accession>A0A6M1RY50</accession>
<feature type="compositionally biased region" description="Gly residues" evidence="1">
    <location>
        <begin position="1"/>
        <end position="14"/>
    </location>
</feature>
<proteinExistence type="predicted"/>
<gene>
    <name evidence="2" type="ORF">G4L39_13615</name>
</gene>
<evidence type="ECO:0000313" key="2">
    <source>
        <dbReference type="EMBL" id="NGO40421.1"/>
    </source>
</evidence>
<evidence type="ECO:0000313" key="3">
    <source>
        <dbReference type="Proteomes" id="UP000477311"/>
    </source>
</evidence>